<dbReference type="STRING" id="443156.SAMN04489867_3462"/>
<keyword evidence="7" id="KW-1185">Reference proteome</keyword>
<dbReference type="Gene3D" id="1.10.357.10">
    <property type="entry name" value="Tetracycline Repressor, domain 2"/>
    <property type="match status" value="1"/>
</dbReference>
<evidence type="ECO:0000256" key="4">
    <source>
        <dbReference type="PROSITE-ProRule" id="PRU00335"/>
    </source>
</evidence>
<dbReference type="Proteomes" id="UP000199077">
    <property type="component" value="Chromosome I"/>
</dbReference>
<sequence length="201" mass="21281">MTESPTMGRRERNKQAKLERILAAAGSLLAERSIDEVTTQEVAEAADIATGTLFLYAKTKGELLLMVQNAHYRQALDRGMARAARLEEPLEAVMAILRPIIDCNRAQRDNGVAYLREITFGDSAEAHRAEALTIVQETEVAVAAVIGRTSSAGAAGVAAHLINGAMLLALAGAGDADNDAVAAEVRQGVELVLRCPPPLPA</sequence>
<feature type="DNA-binding region" description="H-T-H motif" evidence="4">
    <location>
        <begin position="38"/>
        <end position="57"/>
    </location>
</feature>
<dbReference type="InterPro" id="IPR001647">
    <property type="entry name" value="HTH_TetR"/>
</dbReference>
<dbReference type="SUPFAM" id="SSF46689">
    <property type="entry name" value="Homeodomain-like"/>
    <property type="match status" value="1"/>
</dbReference>
<evidence type="ECO:0000256" key="2">
    <source>
        <dbReference type="ARBA" id="ARBA00023125"/>
    </source>
</evidence>
<proteinExistence type="predicted"/>
<dbReference type="AlphaFoldDB" id="A0A1H0UQZ7"/>
<keyword evidence="2 4" id="KW-0238">DNA-binding</keyword>
<evidence type="ECO:0000313" key="7">
    <source>
        <dbReference type="Proteomes" id="UP000199077"/>
    </source>
</evidence>
<reference evidence="7" key="1">
    <citation type="submission" date="2016-10" db="EMBL/GenBank/DDBJ databases">
        <authorList>
            <person name="Varghese N."/>
            <person name="Submissions S."/>
        </authorList>
    </citation>
    <scope>NUCLEOTIDE SEQUENCE [LARGE SCALE GENOMIC DNA]</scope>
    <source>
        <strain evidence="7">DSM 22329</strain>
    </source>
</reference>
<evidence type="ECO:0000259" key="5">
    <source>
        <dbReference type="PROSITE" id="PS50977"/>
    </source>
</evidence>
<dbReference type="InterPro" id="IPR009057">
    <property type="entry name" value="Homeodomain-like_sf"/>
</dbReference>
<dbReference type="PANTHER" id="PTHR30055:SF234">
    <property type="entry name" value="HTH-TYPE TRANSCRIPTIONAL REGULATOR BETI"/>
    <property type="match status" value="1"/>
</dbReference>
<dbReference type="GO" id="GO:0003700">
    <property type="term" value="F:DNA-binding transcription factor activity"/>
    <property type="evidence" value="ECO:0007669"/>
    <property type="project" value="TreeGrafter"/>
</dbReference>
<keyword evidence="1" id="KW-0805">Transcription regulation</keyword>
<dbReference type="EMBL" id="LT629711">
    <property type="protein sequence ID" value="SDP68584.1"/>
    <property type="molecule type" value="Genomic_DNA"/>
</dbReference>
<dbReference type="PROSITE" id="PS50977">
    <property type="entry name" value="HTH_TETR_2"/>
    <property type="match status" value="1"/>
</dbReference>
<accession>A0A1H0UQZ7</accession>
<dbReference type="GO" id="GO:0000976">
    <property type="term" value="F:transcription cis-regulatory region binding"/>
    <property type="evidence" value="ECO:0007669"/>
    <property type="project" value="TreeGrafter"/>
</dbReference>
<dbReference type="InterPro" id="IPR050109">
    <property type="entry name" value="HTH-type_TetR-like_transc_reg"/>
</dbReference>
<organism evidence="6 7">
    <name type="scientific">Pedococcus dokdonensis</name>
    <dbReference type="NCBI Taxonomy" id="443156"/>
    <lineage>
        <taxon>Bacteria</taxon>
        <taxon>Bacillati</taxon>
        <taxon>Actinomycetota</taxon>
        <taxon>Actinomycetes</taxon>
        <taxon>Micrococcales</taxon>
        <taxon>Intrasporangiaceae</taxon>
        <taxon>Pedococcus</taxon>
    </lineage>
</organism>
<evidence type="ECO:0000256" key="1">
    <source>
        <dbReference type="ARBA" id="ARBA00023015"/>
    </source>
</evidence>
<dbReference type="Pfam" id="PF00440">
    <property type="entry name" value="TetR_N"/>
    <property type="match status" value="1"/>
</dbReference>
<evidence type="ECO:0000256" key="3">
    <source>
        <dbReference type="ARBA" id="ARBA00023163"/>
    </source>
</evidence>
<evidence type="ECO:0000313" key="6">
    <source>
        <dbReference type="EMBL" id="SDP68584.1"/>
    </source>
</evidence>
<keyword evidence="3" id="KW-0804">Transcription</keyword>
<feature type="domain" description="HTH tetR-type" evidence="5">
    <location>
        <begin position="15"/>
        <end position="75"/>
    </location>
</feature>
<protein>
    <submittedName>
        <fullName evidence="6">DNA-binding transcriptional regulator, AcrR family</fullName>
    </submittedName>
</protein>
<dbReference type="PANTHER" id="PTHR30055">
    <property type="entry name" value="HTH-TYPE TRANSCRIPTIONAL REGULATOR RUTR"/>
    <property type="match status" value="1"/>
</dbReference>
<gene>
    <name evidence="6" type="ORF">SAMN04489867_3462</name>
</gene>
<name>A0A1H0UQZ7_9MICO</name>